<sequence length="213" mass="23250">MLDDQEEAAALTTALLREAAGARVIWDFDGVVGHTEPLHEASYRELAERRSYGFAPDFFGDLVGHTEQWIWERLISQGFPATMAEIEDLHAERGAVVAAVALRSLEPSWLAARVMPALDGVADEQLVVSNGDPDLIAALLAGWNLDPFVEVARRTPGRDKEALFRSLCVPPCVVLEDSDTYLALGRELGAFTVGVRHSHNPRAALVADLTTHL</sequence>
<dbReference type="OrthoDB" id="4933998at2"/>
<dbReference type="SUPFAM" id="SSF56784">
    <property type="entry name" value="HAD-like"/>
    <property type="match status" value="1"/>
</dbReference>
<gene>
    <name evidence="1" type="ORF">E2F48_03720</name>
</gene>
<keyword evidence="2" id="KW-1185">Reference proteome</keyword>
<evidence type="ECO:0000313" key="2">
    <source>
        <dbReference type="Proteomes" id="UP000295411"/>
    </source>
</evidence>
<dbReference type="RefSeq" id="WP_133402609.1">
    <property type="nucleotide sequence ID" value="NZ_SMTK01000001.1"/>
</dbReference>
<accession>A0A4R5U3Q1</accession>
<proteinExistence type="predicted"/>
<organism evidence="1 2">
    <name type="scientific">Arthrobacter crusticola</name>
    <dbReference type="NCBI Taxonomy" id="2547960"/>
    <lineage>
        <taxon>Bacteria</taxon>
        <taxon>Bacillati</taxon>
        <taxon>Actinomycetota</taxon>
        <taxon>Actinomycetes</taxon>
        <taxon>Micrococcales</taxon>
        <taxon>Micrococcaceae</taxon>
        <taxon>Arthrobacter</taxon>
    </lineage>
</organism>
<dbReference type="AlphaFoldDB" id="A0A4R5U3Q1"/>
<dbReference type="Proteomes" id="UP000295411">
    <property type="component" value="Unassembled WGS sequence"/>
</dbReference>
<reference evidence="1 2" key="1">
    <citation type="submission" date="2019-03" db="EMBL/GenBank/DDBJ databases">
        <title>Arthrobacter sp. nov., an bacterium isolated from biocrust in Mu Us Desert.</title>
        <authorList>
            <person name="Lixiong L."/>
        </authorList>
    </citation>
    <scope>NUCLEOTIDE SEQUENCE [LARGE SCALE GENOMIC DNA]</scope>
    <source>
        <strain evidence="1 2">SLN-3</strain>
    </source>
</reference>
<evidence type="ECO:0000313" key="1">
    <source>
        <dbReference type="EMBL" id="TDK28202.1"/>
    </source>
</evidence>
<name>A0A4R5U3Q1_9MICC</name>
<dbReference type="Gene3D" id="1.10.150.240">
    <property type="entry name" value="Putative phosphatase, domain 2"/>
    <property type="match status" value="1"/>
</dbReference>
<dbReference type="EMBL" id="SMTK01000001">
    <property type="protein sequence ID" value="TDK28202.1"/>
    <property type="molecule type" value="Genomic_DNA"/>
</dbReference>
<comment type="caution">
    <text evidence="1">The sequence shown here is derived from an EMBL/GenBank/DDBJ whole genome shotgun (WGS) entry which is preliminary data.</text>
</comment>
<dbReference type="InterPro" id="IPR023214">
    <property type="entry name" value="HAD_sf"/>
</dbReference>
<protein>
    <submittedName>
        <fullName evidence="1">HAD family phosphatase</fullName>
    </submittedName>
</protein>
<dbReference type="Gene3D" id="3.40.50.1000">
    <property type="entry name" value="HAD superfamily/HAD-like"/>
    <property type="match status" value="1"/>
</dbReference>
<dbReference type="InterPro" id="IPR023198">
    <property type="entry name" value="PGP-like_dom2"/>
</dbReference>
<dbReference type="InterPro" id="IPR036412">
    <property type="entry name" value="HAD-like_sf"/>
</dbReference>